<dbReference type="InterPro" id="IPR029069">
    <property type="entry name" value="HotDog_dom_sf"/>
</dbReference>
<comment type="caution">
    <text evidence="3">The sequence shown here is derived from an EMBL/GenBank/DDBJ whole genome shotgun (WGS) entry which is preliminary data.</text>
</comment>
<sequence length="273" mass="30617">MTKPDVYPHVFDEAIALTPLDSHRFAGRTTEPYNNMVGPFGGVTAAAMLNAVMLHPERLGEPVALTINYAGPVEPGEFIIEAIPVRTNRSTQHWNLVLRQGDTIATTGTAFFAIRRETWSEQEMLAPDAPAPETLAALPTKGRRQWMGNYDFRIVNGSFNPAEPRESDNSQSLMWVRDYPRRAMDFQSLTAIGDSFFPRVFIRRQKFVPIGTVSMTLYFHTDSEELAAIGDQYVLGYATANQSRNNYSDQSAHIWSAGGQLLLSTTQIMYFKE</sequence>
<dbReference type="Proteomes" id="UP000231409">
    <property type="component" value="Unassembled WGS sequence"/>
</dbReference>
<dbReference type="Pfam" id="PF20789">
    <property type="entry name" value="4HBT_3C"/>
    <property type="match status" value="1"/>
</dbReference>
<dbReference type="SUPFAM" id="SSF54637">
    <property type="entry name" value="Thioesterase/thiol ester dehydrase-isomerase"/>
    <property type="match status" value="2"/>
</dbReference>
<dbReference type="AlphaFoldDB" id="A0A2G1UK04"/>
<dbReference type="InterPro" id="IPR049449">
    <property type="entry name" value="TesB_ACOT8-like_N"/>
</dbReference>
<dbReference type="EMBL" id="NTFH01000008">
    <property type="protein sequence ID" value="PHQ14797.1"/>
    <property type="molecule type" value="Genomic_DNA"/>
</dbReference>
<evidence type="ECO:0000259" key="1">
    <source>
        <dbReference type="Pfam" id="PF13622"/>
    </source>
</evidence>
<accession>A0A2G1UK04</accession>
<organism evidence="3 4">
    <name type="scientific">Marinobacter profundi</name>
    <dbReference type="NCBI Taxonomy" id="2666256"/>
    <lineage>
        <taxon>Bacteria</taxon>
        <taxon>Pseudomonadati</taxon>
        <taxon>Pseudomonadota</taxon>
        <taxon>Gammaproteobacteria</taxon>
        <taxon>Pseudomonadales</taxon>
        <taxon>Marinobacteraceae</taxon>
        <taxon>Marinobacter</taxon>
    </lineage>
</organism>
<dbReference type="Pfam" id="PF13622">
    <property type="entry name" value="4HBT_3"/>
    <property type="match status" value="1"/>
</dbReference>
<evidence type="ECO:0000313" key="4">
    <source>
        <dbReference type="Proteomes" id="UP000231409"/>
    </source>
</evidence>
<dbReference type="InterPro" id="IPR049450">
    <property type="entry name" value="ACOT8-like_C"/>
</dbReference>
<name>A0A2G1UK04_9GAMM</name>
<dbReference type="RefSeq" id="WP_099614714.1">
    <property type="nucleotide sequence ID" value="NZ_KZ319371.1"/>
</dbReference>
<keyword evidence="4" id="KW-1185">Reference proteome</keyword>
<dbReference type="Gene3D" id="2.40.160.210">
    <property type="entry name" value="Acyl-CoA thioesterase, double hotdog domain"/>
    <property type="match status" value="1"/>
</dbReference>
<evidence type="ECO:0000313" key="3">
    <source>
        <dbReference type="EMBL" id="PHQ14797.1"/>
    </source>
</evidence>
<gene>
    <name evidence="3" type="ORF">CLH61_10595</name>
</gene>
<evidence type="ECO:0000259" key="2">
    <source>
        <dbReference type="Pfam" id="PF20789"/>
    </source>
</evidence>
<reference evidence="3 4" key="1">
    <citation type="submission" date="2017-09" db="EMBL/GenBank/DDBJ databases">
        <title>The draft genome sequences of Marinobacter sp. PWS21.</title>
        <authorList>
            <person name="Cao J."/>
        </authorList>
    </citation>
    <scope>NUCLEOTIDE SEQUENCE [LARGE SCALE GENOMIC DNA]</scope>
    <source>
        <strain evidence="3 4">PWS21</strain>
    </source>
</reference>
<proteinExistence type="predicted"/>
<feature type="domain" description="Acyl-CoA thioesterase-like C-terminal" evidence="2">
    <location>
        <begin position="132"/>
        <end position="270"/>
    </location>
</feature>
<protein>
    <submittedName>
        <fullName evidence="3">Acyl-CoA thioesterase</fullName>
    </submittedName>
</protein>
<dbReference type="InterPro" id="IPR042171">
    <property type="entry name" value="Acyl-CoA_hotdog"/>
</dbReference>
<feature type="domain" description="Acyl-CoA thioesterase-like N-terminal HotDog" evidence="1">
    <location>
        <begin position="34"/>
        <end position="112"/>
    </location>
</feature>